<sequence>MVKSFSFMLRGASVSVEITGTEVMVKFAGRKQLISACSVSVRESIRTEARKAGMQSVLEKAMTPKKPRNRRMELSLQG</sequence>
<reference evidence="1 2" key="1">
    <citation type="journal article" date="2017" name="Int. J. Syst. Evol. Microbiol.">
        <title>Rouxiella badensis sp. nov. and Rouxiella silvae sp. nov. isolated from peat bog soil in Germany and emendation of the genus description.</title>
        <authorList>
            <person name="Le Fleche-Mateos A."/>
            <person name="Kugler J.H."/>
            <person name="Hansen S.H."/>
            <person name="Syldatk C."/>
            <person name="Hausmann R."/>
            <person name="Lomprez F."/>
            <person name="Vandenbogaert M."/>
            <person name="Manuguerra J.C."/>
            <person name="Grimont P.A."/>
        </authorList>
    </citation>
    <scope>NUCLEOTIDE SEQUENCE [LARGE SCALE GENOMIC DNA]</scope>
    <source>
        <strain evidence="1 2">DSM 100043</strain>
    </source>
</reference>
<evidence type="ECO:0000313" key="2">
    <source>
        <dbReference type="Proteomes" id="UP000192536"/>
    </source>
</evidence>
<dbReference type="EMBL" id="MRWE01000038">
    <property type="protein sequence ID" value="ORJ23930.1"/>
    <property type="molecule type" value="Genomic_DNA"/>
</dbReference>
<gene>
    <name evidence="1" type="ORF">BS640_18675</name>
</gene>
<dbReference type="Proteomes" id="UP000192536">
    <property type="component" value="Unassembled WGS sequence"/>
</dbReference>
<dbReference type="RefSeq" id="WP_084913088.1">
    <property type="nucleotide sequence ID" value="NZ_MRWE01000038.1"/>
</dbReference>
<proteinExistence type="predicted"/>
<organism evidence="1 2">
    <name type="scientific">Rouxiella badensis</name>
    <dbReference type="NCBI Taxonomy" id="1646377"/>
    <lineage>
        <taxon>Bacteria</taxon>
        <taxon>Pseudomonadati</taxon>
        <taxon>Pseudomonadota</taxon>
        <taxon>Gammaproteobacteria</taxon>
        <taxon>Enterobacterales</taxon>
        <taxon>Yersiniaceae</taxon>
        <taxon>Rouxiella</taxon>
    </lineage>
</organism>
<name>A0A1X0WAX6_9GAMM</name>
<comment type="caution">
    <text evidence="1">The sequence shown here is derived from an EMBL/GenBank/DDBJ whole genome shotgun (WGS) entry which is preliminary data.</text>
</comment>
<dbReference type="AlphaFoldDB" id="A0A1X0WAX6"/>
<dbReference type="STRING" id="1646377.BS640_18675"/>
<keyword evidence="2" id="KW-1185">Reference proteome</keyword>
<protein>
    <submittedName>
        <fullName evidence="1">Uncharacterized protein</fullName>
    </submittedName>
</protein>
<accession>A0A1X0WAX6</accession>
<evidence type="ECO:0000313" key="1">
    <source>
        <dbReference type="EMBL" id="ORJ23930.1"/>
    </source>
</evidence>